<comment type="similarity">
    <text evidence="4">Belongs to the NapD family.</text>
</comment>
<protein>
    <recommendedName>
        <fullName evidence="4">Chaperone NapD</fullName>
    </recommendedName>
    <alternativeName>
        <fullName evidence="4">NapA signal peptide-binding chaperone NapD</fullName>
    </alternativeName>
</protein>
<dbReference type="GO" id="GO:0005048">
    <property type="term" value="F:signal sequence binding"/>
    <property type="evidence" value="ECO:0007669"/>
    <property type="project" value="UniProtKB-UniRule"/>
</dbReference>
<evidence type="ECO:0000313" key="5">
    <source>
        <dbReference type="EMBL" id="SDJ12040.1"/>
    </source>
</evidence>
<dbReference type="PANTHER" id="PTHR38603:SF1">
    <property type="entry name" value="CHAPERONE NAPD"/>
    <property type="match status" value="1"/>
</dbReference>
<dbReference type="Proteomes" id="UP000199527">
    <property type="component" value="Unassembled WGS sequence"/>
</dbReference>
<organism evidence="5 6">
    <name type="scientific">Ferrimonas sediminum</name>
    <dbReference type="NCBI Taxonomy" id="718193"/>
    <lineage>
        <taxon>Bacteria</taxon>
        <taxon>Pseudomonadati</taxon>
        <taxon>Pseudomonadota</taxon>
        <taxon>Gammaproteobacteria</taxon>
        <taxon>Alteromonadales</taxon>
        <taxon>Ferrimonadaceae</taxon>
        <taxon>Ferrimonas</taxon>
    </lineage>
</organism>
<evidence type="ECO:0000256" key="1">
    <source>
        <dbReference type="ARBA" id="ARBA00004496"/>
    </source>
</evidence>
<dbReference type="AlphaFoldDB" id="A0A1G8R6M5"/>
<evidence type="ECO:0000256" key="4">
    <source>
        <dbReference type="HAMAP-Rule" id="MF_02200"/>
    </source>
</evidence>
<name>A0A1G8R6M5_9GAMM</name>
<reference evidence="6" key="1">
    <citation type="submission" date="2016-10" db="EMBL/GenBank/DDBJ databases">
        <authorList>
            <person name="Varghese N."/>
            <person name="Submissions S."/>
        </authorList>
    </citation>
    <scope>NUCLEOTIDE SEQUENCE [LARGE SCALE GENOMIC DNA]</scope>
    <source>
        <strain evidence="6">DSM 23317</strain>
    </source>
</reference>
<keyword evidence="2 4" id="KW-0963">Cytoplasm</keyword>
<comment type="subcellular location">
    <subcellularLocation>
        <location evidence="1 4">Cytoplasm</location>
    </subcellularLocation>
</comment>
<dbReference type="PANTHER" id="PTHR38603">
    <property type="entry name" value="CHAPERONE NAPD"/>
    <property type="match status" value="1"/>
</dbReference>
<comment type="function">
    <text evidence="4">Chaperone for NapA, the catalytic subunit of the periplasmic nitrate reductase. It binds directly and specifically to the twin-arginine signal peptide of NapA, preventing premature interaction with the Tat translocase and premature export.</text>
</comment>
<evidence type="ECO:0000256" key="3">
    <source>
        <dbReference type="ARBA" id="ARBA00023186"/>
    </source>
</evidence>
<dbReference type="EMBL" id="FNEM01000005">
    <property type="protein sequence ID" value="SDJ12040.1"/>
    <property type="molecule type" value="Genomic_DNA"/>
</dbReference>
<keyword evidence="6" id="KW-1185">Reference proteome</keyword>
<proteinExistence type="inferred from homology"/>
<dbReference type="GO" id="GO:0005737">
    <property type="term" value="C:cytoplasm"/>
    <property type="evidence" value="ECO:0007669"/>
    <property type="project" value="UniProtKB-SubCell"/>
</dbReference>
<dbReference type="GO" id="GO:0051224">
    <property type="term" value="P:negative regulation of protein transport"/>
    <property type="evidence" value="ECO:0007669"/>
    <property type="project" value="UniProtKB-UniRule"/>
</dbReference>
<keyword evidence="3 4" id="KW-0143">Chaperone</keyword>
<evidence type="ECO:0000313" key="6">
    <source>
        <dbReference type="Proteomes" id="UP000199527"/>
    </source>
</evidence>
<comment type="subunit">
    <text evidence="4">Interacts with the cytoplasmic NapA precursor.</text>
</comment>
<dbReference type="Pfam" id="PF03927">
    <property type="entry name" value="NapD"/>
    <property type="match status" value="1"/>
</dbReference>
<dbReference type="RefSeq" id="WP_090364555.1">
    <property type="nucleotide sequence ID" value="NZ_FNEM01000005.1"/>
</dbReference>
<dbReference type="InterPro" id="IPR005623">
    <property type="entry name" value="Chaperone_NapD_NO3_reduct"/>
</dbReference>
<accession>A0A1G8R6M5</accession>
<gene>
    <name evidence="4" type="primary">napD</name>
    <name evidence="5" type="ORF">SAMN04488540_10561</name>
</gene>
<dbReference type="OrthoDB" id="5770785at2"/>
<evidence type="ECO:0000256" key="2">
    <source>
        <dbReference type="ARBA" id="ARBA00022490"/>
    </source>
</evidence>
<sequence length="80" mass="8776">MTEHICSLVVNANPEARFQVEAALNQIDGVSVEINDPSGKLVVLLEHQEQQPQVECIDHIKGLDGVGATSLIYHQRLSND</sequence>
<dbReference type="Gene3D" id="3.30.70.920">
    <property type="match status" value="1"/>
</dbReference>
<dbReference type="HAMAP" id="MF_02200">
    <property type="entry name" value="NapD"/>
    <property type="match status" value="1"/>
</dbReference>